<dbReference type="EMBL" id="JACJTA010000088">
    <property type="protein sequence ID" value="MBD2608255.1"/>
    <property type="molecule type" value="Genomic_DNA"/>
</dbReference>
<comment type="caution">
    <text evidence="1">The sequence shown here is derived from an EMBL/GenBank/DDBJ whole genome shotgun (WGS) entry which is preliminary data.</text>
</comment>
<accession>A0ABR8GZ17</accession>
<sequence length="90" mass="10245">MRSHLVMIDLKQAIVSNTLLQAIALDDDRIKTGDRTPNIHTLVSCDRTSDDRFKTGDRTFDNRFKTGDRTPNIHTLVSCDRNSSNLHSFI</sequence>
<reference evidence="1 2" key="1">
    <citation type="journal article" date="2020" name="ISME J.">
        <title>Comparative genomics reveals insights into cyanobacterial evolution and habitat adaptation.</title>
        <authorList>
            <person name="Chen M.Y."/>
            <person name="Teng W.K."/>
            <person name="Zhao L."/>
            <person name="Hu C.X."/>
            <person name="Zhou Y.K."/>
            <person name="Han B.P."/>
            <person name="Song L.R."/>
            <person name="Shu W.S."/>
        </authorList>
    </citation>
    <scope>NUCLEOTIDE SEQUENCE [LARGE SCALE GENOMIC DNA]</scope>
    <source>
        <strain evidence="1 2">FACHB-248</strain>
    </source>
</reference>
<gene>
    <name evidence="1" type="ORF">H6G81_28010</name>
</gene>
<evidence type="ECO:0000313" key="1">
    <source>
        <dbReference type="EMBL" id="MBD2608255.1"/>
    </source>
</evidence>
<organism evidence="1 2">
    <name type="scientific">Scytonema hofmannii FACHB-248</name>
    <dbReference type="NCBI Taxonomy" id="1842502"/>
    <lineage>
        <taxon>Bacteria</taxon>
        <taxon>Bacillati</taxon>
        <taxon>Cyanobacteriota</taxon>
        <taxon>Cyanophyceae</taxon>
        <taxon>Nostocales</taxon>
        <taxon>Scytonemataceae</taxon>
        <taxon>Scytonema</taxon>
    </lineage>
</organism>
<protein>
    <recommendedName>
        <fullName evidence="3">Transposase</fullName>
    </recommendedName>
</protein>
<dbReference type="Proteomes" id="UP000660380">
    <property type="component" value="Unassembled WGS sequence"/>
</dbReference>
<keyword evidence="2" id="KW-1185">Reference proteome</keyword>
<evidence type="ECO:0000313" key="2">
    <source>
        <dbReference type="Proteomes" id="UP000660380"/>
    </source>
</evidence>
<evidence type="ECO:0008006" key="3">
    <source>
        <dbReference type="Google" id="ProtNLM"/>
    </source>
</evidence>
<name>A0ABR8GZ17_9CYAN</name>
<proteinExistence type="predicted"/>